<reference evidence="12" key="1">
    <citation type="submission" date="2021-05" db="EMBL/GenBank/DDBJ databases">
        <authorList>
            <person name="Pietrasiak N."/>
            <person name="Ward R."/>
            <person name="Stajich J.E."/>
            <person name="Kurbessoian T."/>
        </authorList>
    </citation>
    <scope>NUCLEOTIDE SEQUENCE</scope>
    <source>
        <strain evidence="12">GSE-NOS-MK-12-04C</strain>
    </source>
</reference>
<dbReference type="InterPro" id="IPR039421">
    <property type="entry name" value="Type_1_exporter"/>
</dbReference>
<dbReference type="Pfam" id="PF00664">
    <property type="entry name" value="ABC_membrane"/>
    <property type="match status" value="1"/>
</dbReference>
<feature type="domain" description="ABC transporter" evidence="10">
    <location>
        <begin position="348"/>
        <end position="591"/>
    </location>
</feature>
<dbReference type="SMART" id="SM00382">
    <property type="entry name" value="AAA"/>
    <property type="match status" value="1"/>
</dbReference>
<organism evidence="12 13">
    <name type="scientific">Cyanomargarita calcarea GSE-NOS-MK-12-04C</name>
    <dbReference type="NCBI Taxonomy" id="2839659"/>
    <lineage>
        <taxon>Bacteria</taxon>
        <taxon>Bacillati</taxon>
        <taxon>Cyanobacteriota</taxon>
        <taxon>Cyanophyceae</taxon>
        <taxon>Nostocales</taxon>
        <taxon>Cyanomargaritaceae</taxon>
        <taxon>Cyanomargarita</taxon>
    </lineage>
</organism>
<dbReference type="EMBL" id="JAHHGZ010000004">
    <property type="protein sequence ID" value="MBW4666738.1"/>
    <property type="molecule type" value="Genomic_DNA"/>
</dbReference>
<dbReference type="PROSITE" id="PS50929">
    <property type="entry name" value="ABC_TM1F"/>
    <property type="match status" value="1"/>
</dbReference>
<evidence type="ECO:0000256" key="3">
    <source>
        <dbReference type="ARBA" id="ARBA00022475"/>
    </source>
</evidence>
<dbReference type="Gene3D" id="3.40.50.300">
    <property type="entry name" value="P-loop containing nucleotide triphosphate hydrolases"/>
    <property type="match status" value="1"/>
</dbReference>
<dbReference type="PANTHER" id="PTHR43394:SF1">
    <property type="entry name" value="ATP-BINDING CASSETTE SUB-FAMILY B MEMBER 10, MITOCHONDRIAL"/>
    <property type="match status" value="1"/>
</dbReference>
<proteinExistence type="predicted"/>
<keyword evidence="5" id="KW-0547">Nucleotide-binding</keyword>
<dbReference type="FunFam" id="3.40.50.300:FF:000221">
    <property type="entry name" value="Multidrug ABC transporter ATP-binding protein"/>
    <property type="match status" value="1"/>
</dbReference>
<dbReference type="GO" id="GO:0015421">
    <property type="term" value="F:ABC-type oligopeptide transporter activity"/>
    <property type="evidence" value="ECO:0007669"/>
    <property type="project" value="TreeGrafter"/>
</dbReference>
<dbReference type="PANTHER" id="PTHR43394">
    <property type="entry name" value="ATP-DEPENDENT PERMEASE MDL1, MITOCHONDRIAL"/>
    <property type="match status" value="1"/>
</dbReference>
<evidence type="ECO:0000259" key="11">
    <source>
        <dbReference type="PROSITE" id="PS50929"/>
    </source>
</evidence>
<accession>A0A951QJC3</accession>
<keyword evidence="7 9" id="KW-1133">Transmembrane helix</keyword>
<evidence type="ECO:0000313" key="12">
    <source>
        <dbReference type="EMBL" id="MBW4666738.1"/>
    </source>
</evidence>
<dbReference type="InterPro" id="IPR011527">
    <property type="entry name" value="ABC1_TM_dom"/>
</dbReference>
<dbReference type="SUPFAM" id="SSF52540">
    <property type="entry name" value="P-loop containing nucleoside triphosphate hydrolases"/>
    <property type="match status" value="1"/>
</dbReference>
<dbReference type="SUPFAM" id="SSF90123">
    <property type="entry name" value="ABC transporter transmembrane region"/>
    <property type="match status" value="1"/>
</dbReference>
<evidence type="ECO:0000259" key="10">
    <source>
        <dbReference type="PROSITE" id="PS50893"/>
    </source>
</evidence>
<reference evidence="12" key="2">
    <citation type="journal article" date="2022" name="Microbiol. Resour. Announc.">
        <title>Metagenome Sequencing to Explore Phylogenomics of Terrestrial Cyanobacteria.</title>
        <authorList>
            <person name="Ward R.D."/>
            <person name="Stajich J.E."/>
            <person name="Johansen J.R."/>
            <person name="Huntemann M."/>
            <person name="Clum A."/>
            <person name="Foster B."/>
            <person name="Foster B."/>
            <person name="Roux S."/>
            <person name="Palaniappan K."/>
            <person name="Varghese N."/>
            <person name="Mukherjee S."/>
            <person name="Reddy T.B.K."/>
            <person name="Daum C."/>
            <person name="Copeland A."/>
            <person name="Chen I.A."/>
            <person name="Ivanova N.N."/>
            <person name="Kyrpides N.C."/>
            <person name="Shapiro N."/>
            <person name="Eloe-Fadrosh E.A."/>
            <person name="Pietrasiak N."/>
        </authorList>
    </citation>
    <scope>NUCLEOTIDE SEQUENCE</scope>
    <source>
        <strain evidence="12">GSE-NOS-MK-12-04C</strain>
    </source>
</reference>
<dbReference type="GO" id="GO:0005886">
    <property type="term" value="C:plasma membrane"/>
    <property type="evidence" value="ECO:0007669"/>
    <property type="project" value="UniProtKB-SubCell"/>
</dbReference>
<evidence type="ECO:0000256" key="6">
    <source>
        <dbReference type="ARBA" id="ARBA00022840"/>
    </source>
</evidence>
<keyword evidence="4 9" id="KW-0812">Transmembrane</keyword>
<dbReference type="Gene3D" id="1.20.1560.10">
    <property type="entry name" value="ABC transporter type 1, transmembrane domain"/>
    <property type="match status" value="1"/>
</dbReference>
<dbReference type="InterPro" id="IPR036640">
    <property type="entry name" value="ABC1_TM_sf"/>
</dbReference>
<dbReference type="InterPro" id="IPR003439">
    <property type="entry name" value="ABC_transporter-like_ATP-bd"/>
</dbReference>
<dbReference type="PROSITE" id="PS50893">
    <property type="entry name" value="ABC_TRANSPORTER_2"/>
    <property type="match status" value="1"/>
</dbReference>
<evidence type="ECO:0000256" key="4">
    <source>
        <dbReference type="ARBA" id="ARBA00022692"/>
    </source>
</evidence>
<sequence length="605" mass="68098">MPRFLQSISHMLKLVWQAYPAACIGTLLLTILQGLIPLANAWVTKVLLDSLTQLFVGGRVTKEELIWLLVAQAVLMVATAMLPNLSRYLNAELGRRLTVLIQSTVYQKINCFQGIAYFENPQVYDKIHLAQQGAEQSSSQTLQILTEFIQSLVTLLSFVGVLFWFNLFLANLVLLAAFPQLLVQLKLGQQRFGLAFELSPMERRKYYYSFLLASVQAAKEVRLFGLGQYFLQKLLNLYKLVHQAERKQQQRELRWELGLSILSSVVASIAFIIVVFAAFGRRLTLGDITLYVSAVSSVQDALSRFIFAVAGLSESVLFHSYFQDLLALPSALPISAVTQTVPKLSSGLELRHVSFRYSEQQPWILRDVNLKIPVGSCLALVGLNGAGKTTLVKLLTRLYDPSDGQILWDGIDIREFQPDEFRQRIGTIFQDFMRYDLTVRENIGLGNLAQIDDINSIEQAAQQASIHDDILRLPQGYETELSRMFAEEGEGIDLSGGQWQKVATARMLTRSADLLILDEPTAALDAQAEYETYSHFAELMSGRTSFLISHRFSTVRMADAIAVLQDGRIIEYGVHDALINNQGTYAKLYNMQAECYLQSQHTKKR</sequence>
<keyword evidence="3" id="KW-1003">Cell membrane</keyword>
<evidence type="ECO:0000256" key="1">
    <source>
        <dbReference type="ARBA" id="ARBA00004651"/>
    </source>
</evidence>
<feature type="transmembrane region" description="Helical" evidence="9">
    <location>
        <begin position="152"/>
        <end position="178"/>
    </location>
</feature>
<dbReference type="InterPro" id="IPR027417">
    <property type="entry name" value="P-loop_NTPase"/>
</dbReference>
<keyword evidence="2" id="KW-0813">Transport</keyword>
<dbReference type="GO" id="GO:0016887">
    <property type="term" value="F:ATP hydrolysis activity"/>
    <property type="evidence" value="ECO:0007669"/>
    <property type="project" value="InterPro"/>
</dbReference>
<protein>
    <submittedName>
        <fullName evidence="12">ABC transporter ATP-binding protein/permease</fullName>
    </submittedName>
</protein>
<evidence type="ECO:0000256" key="5">
    <source>
        <dbReference type="ARBA" id="ARBA00022741"/>
    </source>
</evidence>
<dbReference type="Pfam" id="PF00005">
    <property type="entry name" value="ABC_tran"/>
    <property type="match status" value="1"/>
</dbReference>
<feature type="transmembrane region" description="Helical" evidence="9">
    <location>
        <begin position="257"/>
        <end position="280"/>
    </location>
</feature>
<evidence type="ECO:0000313" key="13">
    <source>
        <dbReference type="Proteomes" id="UP000729701"/>
    </source>
</evidence>
<name>A0A951QJC3_9CYAN</name>
<evidence type="ECO:0000256" key="2">
    <source>
        <dbReference type="ARBA" id="ARBA00022448"/>
    </source>
</evidence>
<keyword evidence="8 9" id="KW-0472">Membrane</keyword>
<evidence type="ECO:0000256" key="9">
    <source>
        <dbReference type="SAM" id="Phobius"/>
    </source>
</evidence>
<feature type="transmembrane region" description="Helical" evidence="9">
    <location>
        <begin position="65"/>
        <end position="86"/>
    </location>
</feature>
<dbReference type="Proteomes" id="UP000729701">
    <property type="component" value="Unassembled WGS sequence"/>
</dbReference>
<dbReference type="GO" id="GO:0005524">
    <property type="term" value="F:ATP binding"/>
    <property type="evidence" value="ECO:0007669"/>
    <property type="project" value="UniProtKB-KW"/>
</dbReference>
<dbReference type="AlphaFoldDB" id="A0A951QJC3"/>
<evidence type="ECO:0000256" key="8">
    <source>
        <dbReference type="ARBA" id="ARBA00023136"/>
    </source>
</evidence>
<comment type="subcellular location">
    <subcellularLocation>
        <location evidence="1">Cell membrane</location>
        <topology evidence="1">Multi-pass membrane protein</topology>
    </subcellularLocation>
</comment>
<feature type="domain" description="ABC transmembrane type-1" evidence="11">
    <location>
        <begin position="24"/>
        <end position="314"/>
    </location>
</feature>
<dbReference type="InterPro" id="IPR003593">
    <property type="entry name" value="AAA+_ATPase"/>
</dbReference>
<keyword evidence="6 12" id="KW-0067">ATP-binding</keyword>
<comment type="caution">
    <text evidence="12">The sequence shown here is derived from an EMBL/GenBank/DDBJ whole genome shotgun (WGS) entry which is preliminary data.</text>
</comment>
<evidence type="ECO:0000256" key="7">
    <source>
        <dbReference type="ARBA" id="ARBA00022989"/>
    </source>
</evidence>
<gene>
    <name evidence="12" type="ORF">KME60_04665</name>
</gene>